<dbReference type="InterPro" id="IPR000387">
    <property type="entry name" value="Tyr_Pase_dom"/>
</dbReference>
<dbReference type="RefSeq" id="WP_012565762.1">
    <property type="nucleotide sequence ID" value="NC_011420.2"/>
</dbReference>
<dbReference type="EMBL" id="CP000613">
    <property type="protein sequence ID" value="ACI97970.1"/>
    <property type="molecule type" value="Genomic_DNA"/>
</dbReference>
<dbReference type="InterPro" id="IPR029021">
    <property type="entry name" value="Prot-tyrosine_phosphatase-like"/>
</dbReference>
<feature type="domain" description="Tyrosine specific protein phosphatases" evidence="2">
    <location>
        <begin position="119"/>
        <end position="171"/>
    </location>
</feature>
<dbReference type="Pfam" id="PF22741">
    <property type="entry name" value="PTP-NADK"/>
    <property type="match status" value="1"/>
</dbReference>
<dbReference type="eggNOG" id="COG2365">
    <property type="taxonomic scope" value="Bacteria"/>
</dbReference>
<dbReference type="SUPFAM" id="SSF52799">
    <property type="entry name" value="(Phosphotyrosine protein) phosphatases II"/>
    <property type="match status" value="1"/>
</dbReference>
<gene>
    <name evidence="3" type="ordered locus">RC1_0533</name>
</gene>
<name>B6IR84_RHOCS</name>
<evidence type="ECO:0000313" key="3">
    <source>
        <dbReference type="EMBL" id="ACI97970.1"/>
    </source>
</evidence>
<dbReference type="AlphaFoldDB" id="B6IR84"/>
<comment type="similarity">
    <text evidence="1">Belongs to the protein-tyrosine phosphatase family.</text>
</comment>
<reference evidence="3 4" key="1">
    <citation type="journal article" date="2010" name="BMC Genomics">
        <title>Metabolic flexibility revealed in the genome of the cyst-forming alpha-1 proteobacterium Rhodospirillum centenum.</title>
        <authorList>
            <person name="Lu Y.K."/>
            <person name="Marden J."/>
            <person name="Han M."/>
            <person name="Swingley W.D."/>
            <person name="Mastrian S.D."/>
            <person name="Chowdhury S.R."/>
            <person name="Hao J."/>
            <person name="Helmy T."/>
            <person name="Kim S."/>
            <person name="Kurdoglu A.A."/>
            <person name="Matthies H.J."/>
            <person name="Rollo D."/>
            <person name="Stothard P."/>
            <person name="Blankenship R.E."/>
            <person name="Bauer C.E."/>
            <person name="Touchman J.W."/>
        </authorList>
    </citation>
    <scope>NUCLEOTIDE SEQUENCE [LARGE SCALE GENOMIC DNA]</scope>
    <source>
        <strain evidence="4">ATCC 51521 / SW</strain>
    </source>
</reference>
<proteinExistence type="inferred from homology"/>
<evidence type="ECO:0000313" key="4">
    <source>
        <dbReference type="Proteomes" id="UP000001591"/>
    </source>
</evidence>
<evidence type="ECO:0000259" key="2">
    <source>
        <dbReference type="PROSITE" id="PS50056"/>
    </source>
</evidence>
<organism evidence="3 4">
    <name type="scientific">Rhodospirillum centenum (strain ATCC 51521 / SW)</name>
    <dbReference type="NCBI Taxonomy" id="414684"/>
    <lineage>
        <taxon>Bacteria</taxon>
        <taxon>Pseudomonadati</taxon>
        <taxon>Pseudomonadota</taxon>
        <taxon>Alphaproteobacteria</taxon>
        <taxon>Rhodospirillales</taxon>
        <taxon>Rhodospirillaceae</taxon>
        <taxon>Rhodospirillum</taxon>
    </lineage>
</organism>
<dbReference type="STRING" id="414684.RC1_0533"/>
<dbReference type="HOGENOM" id="CLU_086339_0_0_5"/>
<dbReference type="Gene3D" id="3.90.190.10">
    <property type="entry name" value="Protein tyrosine phosphatase superfamily"/>
    <property type="match status" value="1"/>
</dbReference>
<keyword evidence="4" id="KW-1185">Reference proteome</keyword>
<evidence type="ECO:0000256" key="1">
    <source>
        <dbReference type="ARBA" id="ARBA00009580"/>
    </source>
</evidence>
<dbReference type="GO" id="GO:0016791">
    <property type="term" value="F:phosphatase activity"/>
    <property type="evidence" value="ECO:0007669"/>
    <property type="project" value="TreeGrafter"/>
</dbReference>
<dbReference type="Proteomes" id="UP000001591">
    <property type="component" value="Chromosome"/>
</dbReference>
<dbReference type="PANTHER" id="PTHR31126:SF72">
    <property type="entry name" value="DUAL SPECIFICITY PROTEIN PHOSPHATASE TPBA"/>
    <property type="match status" value="1"/>
</dbReference>
<dbReference type="KEGG" id="rce:RC1_0533"/>
<dbReference type="OrthoDB" id="9814896at2"/>
<dbReference type="PANTHER" id="PTHR31126">
    <property type="entry name" value="TYROSINE-PROTEIN PHOSPHATASE"/>
    <property type="match status" value="1"/>
</dbReference>
<dbReference type="InterPro" id="IPR055214">
    <property type="entry name" value="PTP-NADK"/>
</dbReference>
<accession>B6IR84</accession>
<protein>
    <recommendedName>
        <fullName evidence="2">Tyrosine specific protein phosphatases domain-containing protein</fullName>
    </recommendedName>
</protein>
<sequence length="237" mass="27577">MSQDRAGGERDLACTVDRFAFLADRRHLAGRWINSVFKDHAFLRMAYKNMFRISPGMYRSSQPTPAHIAAAKRMGIRTVINLRGRRDDCGSYFLEERACREHGITLVDFPVNSRDAPRKHILHAARDIWAGVEYPVLMHCKAGSDRVGFMSALYMLVHEKRPLEEAVRQLNWRYGHLRAAKTGILDQFFEEYAARNAESPIDFYDWVDQVYDPPALKARFMSRWWANVLVDRVLKRE</sequence>
<dbReference type="PROSITE" id="PS50056">
    <property type="entry name" value="TYR_PHOSPHATASE_2"/>
    <property type="match status" value="1"/>
</dbReference>